<dbReference type="RefSeq" id="WP_152306912.1">
    <property type="nucleotide sequence ID" value="NZ_CP043617.1"/>
</dbReference>
<accession>A0A5P8NZU6</accession>
<evidence type="ECO:0000313" key="1">
    <source>
        <dbReference type="EMBL" id="QFR48969.1"/>
    </source>
</evidence>
<dbReference type="OrthoDB" id="5318537at2"/>
<reference evidence="1 2" key="1">
    <citation type="submission" date="2019-09" db="EMBL/GenBank/DDBJ databases">
        <title>Sulfurimonas gotlandica sp. nov., a chemoautotrophic and psychrotolerant epsilonproteobacterium isolated from a pelagic redoxcline, and an emended description of the genus Sulfurimonas.</title>
        <authorList>
            <person name="Wang S."/>
            <person name="Jiang L."/>
            <person name="Shao S."/>
        </authorList>
    </citation>
    <scope>NUCLEOTIDE SEQUENCE [LARGE SCALE GENOMIC DNA]</scope>
    <source>
        <strain evidence="1 2">GYSZ_1</strain>
    </source>
</reference>
<dbReference type="Proteomes" id="UP000326944">
    <property type="component" value="Chromosome"/>
</dbReference>
<proteinExistence type="predicted"/>
<organism evidence="1 2">
    <name type="scientific">Sulfurimonas lithotrophica</name>
    <dbReference type="NCBI Taxonomy" id="2590022"/>
    <lineage>
        <taxon>Bacteria</taxon>
        <taxon>Pseudomonadati</taxon>
        <taxon>Campylobacterota</taxon>
        <taxon>Epsilonproteobacteria</taxon>
        <taxon>Campylobacterales</taxon>
        <taxon>Sulfurimonadaceae</taxon>
        <taxon>Sulfurimonas</taxon>
    </lineage>
</organism>
<name>A0A5P8NZU6_9BACT</name>
<gene>
    <name evidence="1" type="ORF">FJR48_04225</name>
</gene>
<dbReference type="KEGG" id="sulg:FJR48_04225"/>
<keyword evidence="2" id="KW-1185">Reference proteome</keyword>
<sequence length="470" mass="53159">MAIKQTIKYNSNSEYFAGFLQDIVKKSEIAGKVSRAEDSVILLLDDSDISAIERFSNNTQKFMPHSIFMGNIDTINEDADITNSSLESKNYNISLCPKCLDKLTNPSSSSYLDDSITCNHYSNKQPLKVEDNNVYSPHYSEGDTLLVVDSSKLNNLFIMTEDEIKALLSIEKPTIKVTIKDAGLKKITSKNYIKIKSPNTVKATMTALNAKDGEVEYLFFEETDTLRVTTLQGNILIIKDSLNISNSLEDLDEDRVINRFLNISKEAGFSEAICANLSVKNGISFLVSNKQETKYTLKFGEFRLGSILELMKLDEKKQKLLVNFEKKYSNIIEEFENNPEYNLFETLSCIFELKGRDFENVSDKSLEFHGNGGLKIDTFFKEDGFDYVSFLGSIMSFKLAGTDEHYLAYSTFEALADMAISTLNQLKTKYKIDNFVMMGDMFENSVLHSRIVSKFSLANPYFSKGFAIDD</sequence>
<dbReference type="AlphaFoldDB" id="A0A5P8NZU6"/>
<evidence type="ECO:0000313" key="2">
    <source>
        <dbReference type="Proteomes" id="UP000326944"/>
    </source>
</evidence>
<dbReference type="EMBL" id="CP043617">
    <property type="protein sequence ID" value="QFR48969.1"/>
    <property type="molecule type" value="Genomic_DNA"/>
</dbReference>
<dbReference type="Gene3D" id="3.30.420.40">
    <property type="match status" value="1"/>
</dbReference>
<protein>
    <submittedName>
        <fullName evidence="1">Hydrogenase</fullName>
    </submittedName>
</protein>